<dbReference type="InterPro" id="IPR017857">
    <property type="entry name" value="Coagulation_fac-like_Gla_dom"/>
</dbReference>
<organism evidence="3 4">
    <name type="scientific">Cirrhinus mrigala</name>
    <name type="common">Mrigala</name>
    <dbReference type="NCBI Taxonomy" id="683832"/>
    <lineage>
        <taxon>Eukaryota</taxon>
        <taxon>Metazoa</taxon>
        <taxon>Chordata</taxon>
        <taxon>Craniata</taxon>
        <taxon>Vertebrata</taxon>
        <taxon>Euteleostomi</taxon>
        <taxon>Actinopterygii</taxon>
        <taxon>Neopterygii</taxon>
        <taxon>Teleostei</taxon>
        <taxon>Ostariophysi</taxon>
        <taxon>Cypriniformes</taxon>
        <taxon>Cyprinidae</taxon>
        <taxon>Labeoninae</taxon>
        <taxon>Labeonini</taxon>
        <taxon>Cirrhinus</taxon>
    </lineage>
</organism>
<evidence type="ECO:0000313" key="3">
    <source>
        <dbReference type="EMBL" id="KAL0152372.1"/>
    </source>
</evidence>
<reference evidence="3 4" key="1">
    <citation type="submission" date="2024-05" db="EMBL/GenBank/DDBJ databases">
        <title>Genome sequencing and assembly of Indian major carp, Cirrhinus mrigala (Hamilton, 1822).</title>
        <authorList>
            <person name="Mohindra V."/>
            <person name="Chowdhury L.M."/>
            <person name="Lal K."/>
            <person name="Jena J.K."/>
        </authorList>
    </citation>
    <scope>NUCLEOTIDE SEQUENCE [LARGE SCALE GENOMIC DNA]</scope>
    <source>
        <strain evidence="3">CM1030</strain>
        <tissue evidence="3">Blood</tissue>
    </source>
</reference>
<dbReference type="Gene3D" id="4.10.740.10">
    <property type="entry name" value="Coagulation Factor IX"/>
    <property type="match status" value="1"/>
</dbReference>
<dbReference type="InterPro" id="IPR035972">
    <property type="entry name" value="GLA-like_dom_SF"/>
</dbReference>
<dbReference type="AlphaFoldDB" id="A0ABD0MQP8"/>
<feature type="domain" description="Gla" evidence="2">
    <location>
        <begin position="19"/>
        <end position="56"/>
    </location>
</feature>
<feature type="non-terminal residue" evidence="3">
    <location>
        <position position="56"/>
    </location>
</feature>
<evidence type="ECO:0000313" key="4">
    <source>
        <dbReference type="Proteomes" id="UP001529510"/>
    </source>
</evidence>
<evidence type="ECO:0000259" key="2">
    <source>
        <dbReference type="PROSITE" id="PS50998"/>
    </source>
</evidence>
<dbReference type="SMART" id="SM00069">
    <property type="entry name" value="GLA"/>
    <property type="match status" value="1"/>
</dbReference>
<dbReference type="SUPFAM" id="SSF57630">
    <property type="entry name" value="GLA-domain"/>
    <property type="match status" value="1"/>
</dbReference>
<name>A0ABD0MQP8_CIRMR</name>
<dbReference type="PROSITE" id="PS50998">
    <property type="entry name" value="GLA_2"/>
    <property type="match status" value="1"/>
</dbReference>
<gene>
    <name evidence="3" type="ORF">M9458_052095</name>
</gene>
<accession>A0ABD0MQP8</accession>
<dbReference type="Pfam" id="PF00594">
    <property type="entry name" value="Gla"/>
    <property type="match status" value="1"/>
</dbReference>
<dbReference type="EMBL" id="JAMKFB020000189">
    <property type="protein sequence ID" value="KAL0152372.1"/>
    <property type="molecule type" value="Genomic_DNA"/>
</dbReference>
<dbReference type="Proteomes" id="UP001529510">
    <property type="component" value="Unassembled WGS sequence"/>
</dbReference>
<dbReference type="FunFam" id="4.10.740.10:FF:000001">
    <property type="entry name" value="vitamin K-dependent protein S"/>
    <property type="match status" value="1"/>
</dbReference>
<sequence>PVFLEKWDALSVISRQKRANTDGEEAKLPANLERECLEEVCDYEEAREVFQDYYRT</sequence>
<dbReference type="InterPro" id="IPR000294">
    <property type="entry name" value="GLA_domain"/>
</dbReference>
<feature type="non-terminal residue" evidence="3">
    <location>
        <position position="1"/>
    </location>
</feature>
<keyword evidence="1" id="KW-1015">Disulfide bond</keyword>
<proteinExistence type="predicted"/>
<keyword evidence="4" id="KW-1185">Reference proteome</keyword>
<comment type="caution">
    <text evidence="3">The sequence shown here is derived from an EMBL/GenBank/DDBJ whole genome shotgun (WGS) entry which is preliminary data.</text>
</comment>
<evidence type="ECO:0000256" key="1">
    <source>
        <dbReference type="ARBA" id="ARBA00023157"/>
    </source>
</evidence>
<protein>
    <recommendedName>
        <fullName evidence="2">Gla domain-containing protein</fullName>
    </recommendedName>
</protein>